<evidence type="ECO:0000259" key="4">
    <source>
        <dbReference type="PROSITE" id="PS50275"/>
    </source>
</evidence>
<comment type="caution">
    <text evidence="5">The sequence shown here is derived from an EMBL/GenBank/DDBJ whole genome shotgun (WGS) entry which is preliminary data.</text>
</comment>
<dbReference type="GO" id="GO:0012505">
    <property type="term" value="C:endomembrane system"/>
    <property type="evidence" value="ECO:0007669"/>
    <property type="project" value="UniProtKB-SubCell"/>
</dbReference>
<dbReference type="OrthoDB" id="405996at2759"/>
<organism evidence="5 6">
    <name type="scientific">Babesia ovis</name>
    <dbReference type="NCBI Taxonomy" id="5869"/>
    <lineage>
        <taxon>Eukaryota</taxon>
        <taxon>Sar</taxon>
        <taxon>Alveolata</taxon>
        <taxon>Apicomplexa</taxon>
        <taxon>Aconoidasida</taxon>
        <taxon>Piroplasmida</taxon>
        <taxon>Babesiidae</taxon>
        <taxon>Babesia</taxon>
    </lineage>
</organism>
<dbReference type="Proteomes" id="UP001057455">
    <property type="component" value="Unassembled WGS sequence"/>
</dbReference>
<proteinExistence type="predicted"/>
<dbReference type="InterPro" id="IPR002013">
    <property type="entry name" value="SAC_dom"/>
</dbReference>
<dbReference type="GO" id="GO:0046856">
    <property type="term" value="P:phosphatidylinositol dephosphorylation"/>
    <property type="evidence" value="ECO:0007669"/>
    <property type="project" value="InterPro"/>
</dbReference>
<keyword evidence="6" id="KW-1185">Reference proteome</keyword>
<dbReference type="PANTHER" id="PTHR45738:SF5">
    <property type="entry name" value="POLYPHOSPHOINOSITIDE PHOSPHATASE"/>
    <property type="match status" value="1"/>
</dbReference>
<evidence type="ECO:0000256" key="2">
    <source>
        <dbReference type="ARBA" id="ARBA00022801"/>
    </source>
</evidence>
<dbReference type="Pfam" id="PF02383">
    <property type="entry name" value="Syja_N"/>
    <property type="match status" value="1"/>
</dbReference>
<sequence length="778" mass="89086">MEVEGIIQRGAVYEDNEKVTILETQRKITFFKNKKQYKVEPIVMSGDAGWSPTSRDDIGEYVSECFGILGMIQFLEGPYLIVIIDAEICGCIKGKHDVYSVRSKTLVPLYNTLSRMNAHEMYYCNMFNQFDMNNFYFSYSYNMCNSLQANYMYKQCTVDDASWLVMDTGVVTQKFMYNFVHLKKLGNYLGIAAEGFCLRVIHGYYGQTTVNLSGRDINGYVIARRSRFYAGTRYRRRGITASGHVANDVETEQMLEDSSYTGSIYSFIQVRGSTPTFWAQESTKTIVKKPPLTYPQHDPALTAPRKHVAELFSLYGVPIIMLNLLSDDMATDEGQLSSRYEAIVKAINAELPKHVHIHYIHRNIRSALERGHVRHMVTELIEHAWSQLGYFHLRNQNVLSIQTGVLRTSCLDCLDRTSVVTMQLGLYVFQKQLAMLGVHVQNREGTEESVLTCDDVSPSQQELFGYSQVLEPLLELFKAMFDSMGDALAMQYAGSRALRKYQGATSAFSRSLQLITTLKRRYSSHFTDADRQTLSNLFMGVLKPDRHPPPWYIDVDKYVSHERFQCEYANLEYWVIPLMCFLKRVLKLKLEASLPWSSLFDETGEYKLWVAMATLLAEHKQNYCIGQFVQDCNRDAATEKAEMEASVTVTNPTFSIEEVQLDNLAKSSSNDEYIELQRYTCAKTVYITRIDHDDINQQGLRSSRDHCSQGDALTCPTQIVHVPRLLGIKAPNRDRIMVSLEPWRIKPSFTKVTCLNVAAIKSRESDLNCYIKFVKPWV</sequence>
<name>A0A9W5T9U6_BABOV</name>
<keyword evidence="2" id="KW-0378">Hydrolase</keyword>
<evidence type="ECO:0000313" key="5">
    <source>
        <dbReference type="EMBL" id="GFE54055.1"/>
    </source>
</evidence>
<dbReference type="InterPro" id="IPR043573">
    <property type="entry name" value="Fig4-like"/>
</dbReference>
<evidence type="ECO:0000256" key="3">
    <source>
        <dbReference type="ARBA" id="ARBA00023136"/>
    </source>
</evidence>
<dbReference type="AlphaFoldDB" id="A0A9W5T9U6"/>
<accession>A0A9W5T9U6</accession>
<feature type="domain" description="SAC" evidence="4">
    <location>
        <begin position="126"/>
        <end position="494"/>
    </location>
</feature>
<comment type="subcellular location">
    <subcellularLocation>
        <location evidence="1">Endomembrane system</location>
    </subcellularLocation>
</comment>
<dbReference type="EMBL" id="BLIY01000008">
    <property type="protein sequence ID" value="GFE54055.1"/>
    <property type="molecule type" value="Genomic_DNA"/>
</dbReference>
<dbReference type="PROSITE" id="PS50275">
    <property type="entry name" value="SAC"/>
    <property type="match status" value="1"/>
</dbReference>
<evidence type="ECO:0000313" key="6">
    <source>
        <dbReference type="Proteomes" id="UP001057455"/>
    </source>
</evidence>
<dbReference type="GO" id="GO:0043813">
    <property type="term" value="F:phosphatidylinositol-3,5-bisphosphate 5-phosphatase activity"/>
    <property type="evidence" value="ECO:0007669"/>
    <property type="project" value="InterPro"/>
</dbReference>
<gene>
    <name evidence="5" type="ORF">BaOVIS_014590</name>
</gene>
<keyword evidence="3" id="KW-0472">Membrane</keyword>
<dbReference type="PANTHER" id="PTHR45738">
    <property type="entry name" value="POLYPHOSPHOINOSITIDE PHOSPHATASE"/>
    <property type="match status" value="1"/>
</dbReference>
<protein>
    <recommendedName>
        <fullName evidence="4">SAC domain-containing protein</fullName>
    </recommendedName>
</protein>
<reference evidence="5" key="1">
    <citation type="submission" date="2019-12" db="EMBL/GenBank/DDBJ databases">
        <title>Genome sequence of Babesia ovis.</title>
        <authorList>
            <person name="Yamagishi J."/>
            <person name="Sevinc F."/>
            <person name="Xuan X."/>
        </authorList>
    </citation>
    <scope>NUCLEOTIDE SEQUENCE</scope>
    <source>
        <strain evidence="5">Selcuk</strain>
    </source>
</reference>
<evidence type="ECO:0000256" key="1">
    <source>
        <dbReference type="ARBA" id="ARBA00004308"/>
    </source>
</evidence>